<sequence length="167" mass="19222">MKPKDTVSLTETSAVVYKICCNEGNHNYAEETARKLQASLQELNFAARRLDTNSRLAMHFRETGHTFDFQKTMVGQENSKTERLMLEVWYSDTNYINRRLDLPAAYEILRPYVHEAQDKTITRNSSLFRLVYALVLDSAVIMPTLLGFRVVTDCTPLRAKIRDHGFG</sequence>
<keyword evidence="1" id="KW-0472">Membrane</keyword>
<evidence type="ECO:0000313" key="2">
    <source>
        <dbReference type="EMBL" id="VDL96579.1"/>
    </source>
</evidence>
<proteinExistence type="predicted"/>
<dbReference type="OrthoDB" id="6274432at2759"/>
<keyword evidence="1" id="KW-0812">Transmembrane</keyword>
<keyword evidence="3" id="KW-1185">Reference proteome</keyword>
<dbReference type="Proteomes" id="UP000275846">
    <property type="component" value="Unassembled WGS sequence"/>
</dbReference>
<dbReference type="EMBL" id="UYSU01035715">
    <property type="protein sequence ID" value="VDL96579.1"/>
    <property type="molecule type" value="Genomic_DNA"/>
</dbReference>
<evidence type="ECO:0000256" key="1">
    <source>
        <dbReference type="SAM" id="Phobius"/>
    </source>
</evidence>
<name>A0A183T146_SCHSO</name>
<gene>
    <name evidence="2" type="ORF">SSLN_LOCUS10194</name>
</gene>
<accession>A0A183T146</accession>
<organism evidence="4">
    <name type="scientific">Schistocephalus solidus</name>
    <name type="common">Tapeworm</name>
    <dbReference type="NCBI Taxonomy" id="70667"/>
    <lineage>
        <taxon>Eukaryota</taxon>
        <taxon>Metazoa</taxon>
        <taxon>Spiralia</taxon>
        <taxon>Lophotrochozoa</taxon>
        <taxon>Platyhelminthes</taxon>
        <taxon>Cestoda</taxon>
        <taxon>Eucestoda</taxon>
        <taxon>Diphyllobothriidea</taxon>
        <taxon>Diphyllobothriidae</taxon>
        <taxon>Schistocephalus</taxon>
    </lineage>
</organism>
<dbReference type="WBParaSite" id="SSLN_0001059201-mRNA-1">
    <property type="protein sequence ID" value="SSLN_0001059201-mRNA-1"/>
    <property type="gene ID" value="SSLN_0001059201"/>
</dbReference>
<evidence type="ECO:0000313" key="3">
    <source>
        <dbReference type="Proteomes" id="UP000275846"/>
    </source>
</evidence>
<evidence type="ECO:0000313" key="4">
    <source>
        <dbReference type="WBParaSite" id="SSLN_0001059201-mRNA-1"/>
    </source>
</evidence>
<feature type="transmembrane region" description="Helical" evidence="1">
    <location>
        <begin position="127"/>
        <end position="148"/>
    </location>
</feature>
<protein>
    <submittedName>
        <fullName evidence="2 4">Uncharacterized protein</fullName>
    </submittedName>
</protein>
<reference evidence="4" key="1">
    <citation type="submission" date="2016-06" db="UniProtKB">
        <authorList>
            <consortium name="WormBaseParasite"/>
        </authorList>
    </citation>
    <scope>IDENTIFICATION</scope>
</reference>
<reference evidence="2 3" key="2">
    <citation type="submission" date="2018-11" db="EMBL/GenBank/DDBJ databases">
        <authorList>
            <consortium name="Pathogen Informatics"/>
        </authorList>
    </citation>
    <scope>NUCLEOTIDE SEQUENCE [LARGE SCALE GENOMIC DNA]</scope>
    <source>
        <strain evidence="2 3">NST_G2</strain>
    </source>
</reference>
<keyword evidence="1" id="KW-1133">Transmembrane helix</keyword>
<dbReference type="AlphaFoldDB" id="A0A183T146"/>